<dbReference type="OrthoDB" id="5147427at2"/>
<gene>
    <name evidence="1" type="ORF">GB883_06290</name>
</gene>
<evidence type="ECO:0000313" key="2">
    <source>
        <dbReference type="Proteomes" id="UP000451860"/>
    </source>
</evidence>
<reference evidence="1 2" key="1">
    <citation type="submission" date="2019-10" db="EMBL/GenBank/DDBJ databases">
        <title>Georgenia wutianyii sp. nov. and Georgenia yuyongxinii sp. nov. isolated from plateau pika (Ochotona curzoniae) in the Qinghai-Tibet plateau of China.</title>
        <authorList>
            <person name="Tian Z."/>
        </authorList>
    </citation>
    <scope>NUCLEOTIDE SEQUENCE [LARGE SCALE GENOMIC DNA]</scope>
    <source>
        <strain evidence="1 2">DSM 21501</strain>
    </source>
</reference>
<dbReference type="Proteomes" id="UP000451860">
    <property type="component" value="Unassembled WGS sequence"/>
</dbReference>
<protein>
    <recommendedName>
        <fullName evidence="3">MarR family transcriptional regulator</fullName>
    </recommendedName>
</protein>
<evidence type="ECO:0000313" key="1">
    <source>
        <dbReference type="EMBL" id="KAE8764990.1"/>
    </source>
</evidence>
<dbReference type="SUPFAM" id="SSF46785">
    <property type="entry name" value="Winged helix' DNA-binding domain"/>
    <property type="match status" value="1"/>
</dbReference>
<accession>A0A7J5URX7</accession>
<sequence length="191" mass="20070">MKSDKDLPPGVPHLADDVVQGRRLRSAVQRAEPTGRLGDTLELVEQMAAVTRSQEQIYAVIERLTGLRFGELQALSAVADGAEHARAVARMTGQVDAAAEVTIDGLVRRGLLARHAHPAEPAGGTASLVHLTPSGTVALQQAEALQVRLLDSVLASLDAEESDRLRAAVDRVAAATDRQRPVLAGLIAGAS</sequence>
<proteinExistence type="predicted"/>
<dbReference type="Gene3D" id="1.10.10.10">
    <property type="entry name" value="Winged helix-like DNA-binding domain superfamily/Winged helix DNA-binding domain"/>
    <property type="match status" value="1"/>
</dbReference>
<name>A0A7J5URX7_9MICO</name>
<comment type="caution">
    <text evidence="1">The sequence shown here is derived from an EMBL/GenBank/DDBJ whole genome shotgun (WGS) entry which is preliminary data.</text>
</comment>
<keyword evidence="2" id="KW-1185">Reference proteome</keyword>
<dbReference type="EMBL" id="WHJE01000018">
    <property type="protein sequence ID" value="KAE8764990.1"/>
    <property type="molecule type" value="Genomic_DNA"/>
</dbReference>
<organism evidence="1 2">
    <name type="scientific">Georgenia thermotolerans</name>
    <dbReference type="NCBI Taxonomy" id="527326"/>
    <lineage>
        <taxon>Bacteria</taxon>
        <taxon>Bacillati</taxon>
        <taxon>Actinomycetota</taxon>
        <taxon>Actinomycetes</taxon>
        <taxon>Micrococcales</taxon>
        <taxon>Bogoriellaceae</taxon>
        <taxon>Georgenia</taxon>
    </lineage>
</organism>
<dbReference type="InterPro" id="IPR036388">
    <property type="entry name" value="WH-like_DNA-bd_sf"/>
</dbReference>
<dbReference type="AlphaFoldDB" id="A0A7J5URX7"/>
<dbReference type="RefSeq" id="WP_152200912.1">
    <property type="nucleotide sequence ID" value="NZ_VUKF01000005.1"/>
</dbReference>
<evidence type="ECO:0008006" key="3">
    <source>
        <dbReference type="Google" id="ProtNLM"/>
    </source>
</evidence>
<dbReference type="InterPro" id="IPR036390">
    <property type="entry name" value="WH_DNA-bd_sf"/>
</dbReference>